<name>A0A9P6GY69_9MICR</name>
<proteinExistence type="predicted"/>
<dbReference type="AlphaFoldDB" id="A0A9P6GY69"/>
<evidence type="ECO:0000256" key="2">
    <source>
        <dbReference type="ARBA" id="ARBA00022692"/>
    </source>
</evidence>
<feature type="compositionally biased region" description="Basic and acidic residues" evidence="6">
    <location>
        <begin position="209"/>
        <end position="223"/>
    </location>
</feature>
<sequence length="542" mass="62524">MTNIEEEYLDKDFDYTKLTMVKLKRILFENGITDFPSNLKKQRLLEIYKENIHDKIEEIKKKRKKDLSKDKNKYQTDRSSIMDLEANENDQVGGIFTNGRTRRASSGLKDLEHQEVPVEERLKVIKNGAIKRTSLNEEHKERPKEIRPKSTSPIKKDLQNTSFLESIGTYLKKTSKRANGSEGGSPTGESPVKKEPPVRSKHSSSPIKNKHDSPIKKDSPVKNKLNEADKKKIYIDVDTSDFSNTSFFSYQTNTPKKTETNNSNNSKRTGTVRHKFAYVLPLFGILIMAISYVVFKSLPYCSSGDFFCINIPENGKLVHGKLACNKGFILRTSLFRDSCVKDDTKEVQMFKTIQTFIKKLEILRGNYVYGFTKNYKMKLENLTTDNDLIGVLRNTPGIVIEDGEIYSSNYRTTLRAFFKFYSTKAFYILIPLLLLVITAHFYQKRRLVNIEHKLSSKKIVKEILNILLRQLIMSTKNARFPSYVFVDQLKDVFVVDPKIWSMVIKSIESNSNVRKEIIENKQIWEWVGPLIQSTENLETLAA</sequence>
<keyword evidence="10" id="KW-1185">Reference proteome</keyword>
<feature type="region of interest" description="Disordered" evidence="6">
    <location>
        <begin position="133"/>
        <end position="161"/>
    </location>
</feature>
<evidence type="ECO:0000256" key="6">
    <source>
        <dbReference type="SAM" id="MobiDB-lite"/>
    </source>
</evidence>
<feature type="domain" description="Man1/Src1-like C-terminal" evidence="8">
    <location>
        <begin position="417"/>
        <end position="529"/>
    </location>
</feature>
<evidence type="ECO:0000256" key="5">
    <source>
        <dbReference type="ARBA" id="ARBA00023242"/>
    </source>
</evidence>
<feature type="transmembrane region" description="Helical" evidence="7">
    <location>
        <begin position="425"/>
        <end position="442"/>
    </location>
</feature>
<reference evidence="9 10" key="1">
    <citation type="journal article" date="2020" name="Genome Biol. Evol.">
        <title>Comparative genomics of strictly vertically transmitted, feminizing microsporidia endosymbionts of amphipod crustaceans.</title>
        <authorList>
            <person name="Cormier A."/>
            <person name="Chebbi M.A."/>
            <person name="Giraud I."/>
            <person name="Wattier R."/>
            <person name="Teixeira M."/>
            <person name="Gilbert C."/>
            <person name="Rigaud T."/>
            <person name="Cordaux R."/>
        </authorList>
    </citation>
    <scope>NUCLEOTIDE SEQUENCE [LARGE SCALE GENOMIC DNA]</scope>
    <source>
        <strain evidence="9 10">Ou3-Ou53</strain>
    </source>
</reference>
<dbReference type="GO" id="GO:0005637">
    <property type="term" value="C:nuclear inner membrane"/>
    <property type="evidence" value="ECO:0007669"/>
    <property type="project" value="InterPro"/>
</dbReference>
<dbReference type="Proteomes" id="UP000740883">
    <property type="component" value="Unassembled WGS sequence"/>
</dbReference>
<dbReference type="InterPro" id="IPR044780">
    <property type="entry name" value="Heh2/Src1"/>
</dbReference>
<dbReference type="Pfam" id="PF09402">
    <property type="entry name" value="MSC"/>
    <property type="match status" value="1"/>
</dbReference>
<gene>
    <name evidence="9" type="primary">SRC1</name>
    <name evidence="9" type="ORF">NGRA_1848</name>
</gene>
<evidence type="ECO:0000256" key="3">
    <source>
        <dbReference type="ARBA" id="ARBA00022989"/>
    </source>
</evidence>
<evidence type="ECO:0000256" key="7">
    <source>
        <dbReference type="SAM" id="Phobius"/>
    </source>
</evidence>
<keyword evidence="5" id="KW-0539">Nucleus</keyword>
<feature type="transmembrane region" description="Helical" evidence="7">
    <location>
        <begin position="276"/>
        <end position="295"/>
    </location>
</feature>
<dbReference type="GO" id="GO:0034399">
    <property type="term" value="C:nuclear periphery"/>
    <property type="evidence" value="ECO:0007669"/>
    <property type="project" value="TreeGrafter"/>
</dbReference>
<dbReference type="GO" id="GO:0071763">
    <property type="term" value="P:nuclear membrane organization"/>
    <property type="evidence" value="ECO:0007669"/>
    <property type="project" value="TreeGrafter"/>
</dbReference>
<evidence type="ECO:0000313" key="10">
    <source>
        <dbReference type="Proteomes" id="UP000740883"/>
    </source>
</evidence>
<evidence type="ECO:0000256" key="4">
    <source>
        <dbReference type="ARBA" id="ARBA00023136"/>
    </source>
</evidence>
<dbReference type="GO" id="GO:0005783">
    <property type="term" value="C:endoplasmic reticulum"/>
    <property type="evidence" value="ECO:0007669"/>
    <property type="project" value="TreeGrafter"/>
</dbReference>
<dbReference type="PANTHER" id="PTHR47808">
    <property type="entry name" value="INNER NUCLEAR MEMBRANE PROTEIN HEH2-RELATED"/>
    <property type="match status" value="1"/>
</dbReference>
<evidence type="ECO:0000259" key="8">
    <source>
        <dbReference type="Pfam" id="PF09402"/>
    </source>
</evidence>
<organism evidence="9 10">
    <name type="scientific">Nosema granulosis</name>
    <dbReference type="NCBI Taxonomy" id="83296"/>
    <lineage>
        <taxon>Eukaryota</taxon>
        <taxon>Fungi</taxon>
        <taxon>Fungi incertae sedis</taxon>
        <taxon>Microsporidia</taxon>
        <taxon>Nosematidae</taxon>
        <taxon>Nosema</taxon>
    </lineage>
</organism>
<accession>A0A9P6GY69</accession>
<comment type="subcellular location">
    <subcellularLocation>
        <location evidence="1">Nucleus membrane</location>
    </subcellularLocation>
</comment>
<feature type="region of interest" description="Disordered" evidence="6">
    <location>
        <begin position="173"/>
        <end position="223"/>
    </location>
</feature>
<protein>
    <submittedName>
        <fullName evidence="9">Inner nuclear membrane protein SRC1</fullName>
    </submittedName>
</protein>
<evidence type="ECO:0000256" key="1">
    <source>
        <dbReference type="ARBA" id="ARBA00004126"/>
    </source>
</evidence>
<keyword evidence="4 7" id="KW-0472">Membrane</keyword>
<keyword evidence="3 7" id="KW-1133">Transmembrane helix</keyword>
<dbReference type="PANTHER" id="PTHR47808:SF2">
    <property type="entry name" value="LEM DOMAIN-CONTAINING PROTEIN 2"/>
    <property type="match status" value="1"/>
</dbReference>
<dbReference type="GO" id="GO:0003682">
    <property type="term" value="F:chromatin binding"/>
    <property type="evidence" value="ECO:0007669"/>
    <property type="project" value="InterPro"/>
</dbReference>
<comment type="caution">
    <text evidence="9">The sequence shown here is derived from an EMBL/GenBank/DDBJ whole genome shotgun (WGS) entry which is preliminary data.</text>
</comment>
<keyword evidence="2 7" id="KW-0812">Transmembrane</keyword>
<dbReference type="EMBL" id="SBJO01000146">
    <property type="protein sequence ID" value="KAF9762666.1"/>
    <property type="molecule type" value="Genomic_DNA"/>
</dbReference>
<evidence type="ECO:0000313" key="9">
    <source>
        <dbReference type="EMBL" id="KAF9762666.1"/>
    </source>
</evidence>
<dbReference type="OrthoDB" id="5376590at2759"/>
<feature type="compositionally biased region" description="Basic and acidic residues" evidence="6">
    <location>
        <begin position="134"/>
        <end position="158"/>
    </location>
</feature>
<dbReference type="InterPro" id="IPR018996">
    <property type="entry name" value="Man1/Src1-like_C"/>
</dbReference>